<dbReference type="STRING" id="1588748.HMPREF3182_00014"/>
<evidence type="ECO:0000313" key="2">
    <source>
        <dbReference type="Proteomes" id="UP000070160"/>
    </source>
</evidence>
<comment type="caution">
    <text evidence="1">The sequence shown here is derived from an EMBL/GenBank/DDBJ whole genome shotgun (WGS) entry which is preliminary data.</text>
</comment>
<gene>
    <name evidence="1" type="ORF">HMPREF3182_00014</name>
</gene>
<organism evidence="1 2">
    <name type="scientific">Megasphaera hutchinsoni</name>
    <dbReference type="NCBI Taxonomy" id="1588748"/>
    <lineage>
        <taxon>Bacteria</taxon>
        <taxon>Bacillati</taxon>
        <taxon>Bacillota</taxon>
        <taxon>Negativicutes</taxon>
        <taxon>Veillonellales</taxon>
        <taxon>Veillonellaceae</taxon>
        <taxon>Megasphaera</taxon>
    </lineage>
</organism>
<dbReference type="Proteomes" id="UP000070160">
    <property type="component" value="Unassembled WGS sequence"/>
</dbReference>
<dbReference type="AlphaFoldDB" id="A0A134CLL4"/>
<accession>A0A134CLL4</accession>
<proteinExistence type="predicted"/>
<evidence type="ECO:0000313" key="1">
    <source>
        <dbReference type="EMBL" id="KXB93098.1"/>
    </source>
</evidence>
<protein>
    <submittedName>
        <fullName evidence="1">Uncharacterized protein</fullName>
    </submittedName>
</protein>
<sequence length="51" mass="6212">MHTFFCIPLLKGVTDSRFRYLRKSHKLCIDAVMQPQHTKKRRTLYDYGVRR</sequence>
<reference evidence="2" key="1">
    <citation type="submission" date="2016-01" db="EMBL/GenBank/DDBJ databases">
        <authorList>
            <person name="Mitreva M."/>
            <person name="Pepin K.H."/>
            <person name="Mihindukulasuriya K.A."/>
            <person name="Fulton R."/>
            <person name="Fronick C."/>
            <person name="O'Laughlin M."/>
            <person name="Miner T."/>
            <person name="Herter B."/>
            <person name="Rosa B.A."/>
            <person name="Cordes M."/>
            <person name="Tomlinson C."/>
            <person name="Wollam A."/>
            <person name="Palsikar V.B."/>
            <person name="Mardis E.R."/>
            <person name="Wilson R.K."/>
        </authorList>
    </citation>
    <scope>NUCLEOTIDE SEQUENCE [LARGE SCALE GENOMIC DNA]</scope>
    <source>
        <strain evidence="2">KA00182</strain>
    </source>
</reference>
<name>A0A134CLL4_9FIRM</name>
<keyword evidence="2" id="KW-1185">Reference proteome</keyword>
<dbReference type="EMBL" id="LSDT01000002">
    <property type="protein sequence ID" value="KXB93098.1"/>
    <property type="molecule type" value="Genomic_DNA"/>
</dbReference>